<dbReference type="PANTHER" id="PTHR33991:SF1">
    <property type="entry name" value="DNA REPAIR PROTEIN RECO"/>
    <property type="match status" value="1"/>
</dbReference>
<dbReference type="Pfam" id="PF02565">
    <property type="entry name" value="RecO_C"/>
    <property type="match status" value="1"/>
</dbReference>
<evidence type="ECO:0000256" key="3">
    <source>
        <dbReference type="ARBA" id="ARBA00022763"/>
    </source>
</evidence>
<accession>U5QBV0</accession>
<feature type="domain" description="DNA replication/recombination mediator RecO N-terminal" evidence="8">
    <location>
        <begin position="9"/>
        <end position="85"/>
    </location>
</feature>
<evidence type="ECO:0000256" key="5">
    <source>
        <dbReference type="ARBA" id="ARBA00023204"/>
    </source>
</evidence>
<dbReference type="SUPFAM" id="SSF57863">
    <property type="entry name" value="ArfGap/RecO-like zinc finger"/>
    <property type="match status" value="1"/>
</dbReference>
<gene>
    <name evidence="7 9" type="primary">recO</name>
    <name evidence="9" type="ORF">GKIL_0059</name>
</gene>
<evidence type="ECO:0000256" key="1">
    <source>
        <dbReference type="ARBA" id="ARBA00007452"/>
    </source>
</evidence>
<evidence type="ECO:0000313" key="9">
    <source>
        <dbReference type="EMBL" id="AGY56306.1"/>
    </source>
</evidence>
<dbReference type="EMBL" id="CP003587">
    <property type="protein sequence ID" value="AGY56306.1"/>
    <property type="molecule type" value="Genomic_DNA"/>
</dbReference>
<dbReference type="GO" id="GO:0043590">
    <property type="term" value="C:bacterial nucleoid"/>
    <property type="evidence" value="ECO:0007669"/>
    <property type="project" value="TreeGrafter"/>
</dbReference>
<dbReference type="PATRIC" id="fig|1183438.3.peg.60"/>
<dbReference type="STRING" id="1183438.GKIL_0059"/>
<dbReference type="HAMAP" id="MF_00201">
    <property type="entry name" value="RecO"/>
    <property type="match status" value="1"/>
</dbReference>
<keyword evidence="3 7" id="KW-0227">DNA damage</keyword>
<keyword evidence="5 7" id="KW-0234">DNA repair</keyword>
<dbReference type="HOGENOM" id="CLU_066632_0_0_3"/>
<evidence type="ECO:0000313" key="10">
    <source>
        <dbReference type="Proteomes" id="UP000017396"/>
    </source>
</evidence>
<reference evidence="9 10" key="1">
    <citation type="journal article" date="2013" name="PLoS ONE">
        <title>Cultivation and Complete Genome Sequencing of Gloeobacter kilaueensis sp. nov., from a Lava Cave in Kilauea Caldera, Hawai'i.</title>
        <authorList>
            <person name="Saw J.H."/>
            <person name="Schatz M."/>
            <person name="Brown M.V."/>
            <person name="Kunkel D.D."/>
            <person name="Foster J.S."/>
            <person name="Shick H."/>
            <person name="Christensen S."/>
            <person name="Hou S."/>
            <person name="Wan X."/>
            <person name="Donachie S.P."/>
        </authorList>
    </citation>
    <scope>NUCLEOTIDE SEQUENCE [LARGE SCALE GENOMIC DNA]</scope>
    <source>
        <strain evidence="10">JS</strain>
    </source>
</reference>
<dbReference type="InterPro" id="IPR042242">
    <property type="entry name" value="RecO_C"/>
</dbReference>
<dbReference type="GO" id="GO:0006310">
    <property type="term" value="P:DNA recombination"/>
    <property type="evidence" value="ECO:0007669"/>
    <property type="project" value="UniProtKB-UniRule"/>
</dbReference>
<dbReference type="InterPro" id="IPR037278">
    <property type="entry name" value="ARFGAP/RecO"/>
</dbReference>
<evidence type="ECO:0000256" key="2">
    <source>
        <dbReference type="ARBA" id="ARBA00021310"/>
    </source>
</evidence>
<dbReference type="GO" id="GO:0006302">
    <property type="term" value="P:double-strand break repair"/>
    <property type="evidence" value="ECO:0007669"/>
    <property type="project" value="TreeGrafter"/>
</dbReference>
<dbReference type="Pfam" id="PF11967">
    <property type="entry name" value="RecO_N"/>
    <property type="match status" value="1"/>
</dbReference>
<dbReference type="InterPro" id="IPR012340">
    <property type="entry name" value="NA-bd_OB-fold"/>
</dbReference>
<sequence length="267" mass="29172">MGNDTLSKTYRATGINLRRMPLGESDWLLTILTRENGLVRAVAKGARKANARIGGRTEQFVVNDLQLYRGRSLDQLTQAESITAFGGLRQELGRLTAAQYLAEGVLQSATENQPQEELFDLLMLHLGRLAGAPSRQVAARLVHGLFQLLAVGGVAPEVHFCTVSHRPIHAEAAGFSVEGGGLVALECLPQERVGYRLELPQVAALQLLASVDLTATSLEWDALWVGIERLLRRYIEFHFERPVRSAELLELCFEASAPAAGSPPIIN</sequence>
<dbReference type="eggNOG" id="COG1381">
    <property type="taxonomic scope" value="Bacteria"/>
</dbReference>
<evidence type="ECO:0000259" key="8">
    <source>
        <dbReference type="Pfam" id="PF11967"/>
    </source>
</evidence>
<comment type="function">
    <text evidence="7">Involved in DNA repair and RecF pathway recombination.</text>
</comment>
<dbReference type="Gene3D" id="1.20.1440.120">
    <property type="entry name" value="Recombination protein O, C-terminal domain"/>
    <property type="match status" value="1"/>
</dbReference>
<keyword evidence="10" id="KW-1185">Reference proteome</keyword>
<comment type="similarity">
    <text evidence="1 7">Belongs to the RecO family.</text>
</comment>
<keyword evidence="4 7" id="KW-0233">DNA recombination</keyword>
<dbReference type="NCBIfam" id="TIGR00613">
    <property type="entry name" value="reco"/>
    <property type="match status" value="1"/>
</dbReference>
<name>U5QBV0_GLOK1</name>
<evidence type="ECO:0000256" key="7">
    <source>
        <dbReference type="HAMAP-Rule" id="MF_00201"/>
    </source>
</evidence>
<proteinExistence type="inferred from homology"/>
<dbReference type="InterPro" id="IPR022572">
    <property type="entry name" value="DNA_rep/recomb_RecO_N"/>
</dbReference>
<dbReference type="Proteomes" id="UP000017396">
    <property type="component" value="Chromosome"/>
</dbReference>
<evidence type="ECO:0000256" key="6">
    <source>
        <dbReference type="ARBA" id="ARBA00033409"/>
    </source>
</evidence>
<dbReference type="KEGG" id="glj:GKIL_0059"/>
<protein>
    <recommendedName>
        <fullName evidence="2 7">DNA repair protein RecO</fullName>
    </recommendedName>
    <alternativeName>
        <fullName evidence="6 7">Recombination protein O</fullName>
    </alternativeName>
</protein>
<dbReference type="Gene3D" id="2.40.50.140">
    <property type="entry name" value="Nucleic acid-binding proteins"/>
    <property type="match status" value="1"/>
</dbReference>
<evidence type="ECO:0000256" key="4">
    <source>
        <dbReference type="ARBA" id="ARBA00023172"/>
    </source>
</evidence>
<dbReference type="SUPFAM" id="SSF50249">
    <property type="entry name" value="Nucleic acid-binding proteins"/>
    <property type="match status" value="1"/>
</dbReference>
<dbReference type="AlphaFoldDB" id="U5QBV0"/>
<organism evidence="9 10">
    <name type="scientific">Gloeobacter kilaueensis (strain ATCC BAA-2537 / CCAP 1431/1 / ULC 316 / JS1)</name>
    <dbReference type="NCBI Taxonomy" id="1183438"/>
    <lineage>
        <taxon>Bacteria</taxon>
        <taxon>Bacillati</taxon>
        <taxon>Cyanobacteriota</taxon>
        <taxon>Cyanophyceae</taxon>
        <taxon>Gloeobacterales</taxon>
        <taxon>Gloeobacteraceae</taxon>
        <taxon>Gloeobacter</taxon>
    </lineage>
</organism>
<dbReference type="PANTHER" id="PTHR33991">
    <property type="entry name" value="DNA REPAIR PROTEIN RECO"/>
    <property type="match status" value="1"/>
</dbReference>
<dbReference type="InterPro" id="IPR003717">
    <property type="entry name" value="RecO"/>
</dbReference>